<name>A0A1Q5P3A9_9BACI</name>
<evidence type="ECO:0000313" key="1">
    <source>
        <dbReference type="EMBL" id="OKL36734.1"/>
    </source>
</evidence>
<dbReference type="OrthoDB" id="2970432at2"/>
<dbReference type="RefSeq" id="WP_073711458.1">
    <property type="nucleotide sequence ID" value="NZ_MRWQ01000006.1"/>
</dbReference>
<comment type="caution">
    <text evidence="1">The sequence shown here is derived from an EMBL/GenBank/DDBJ whole genome shotgun (WGS) entry which is preliminary data.</text>
</comment>
<protein>
    <submittedName>
        <fullName evidence="1">Uncharacterized protein</fullName>
    </submittedName>
</protein>
<gene>
    <name evidence="1" type="ORF">BLL40_08335</name>
</gene>
<dbReference type="Proteomes" id="UP000186524">
    <property type="component" value="Unassembled WGS sequence"/>
</dbReference>
<keyword evidence="2" id="KW-1185">Reference proteome</keyword>
<evidence type="ECO:0000313" key="2">
    <source>
        <dbReference type="Proteomes" id="UP000186524"/>
    </source>
</evidence>
<sequence length="82" mass="9212">MYLKEDLKFISDIMLDKLEELNDLIESGGKLSPKVELAFILGIQGLLNQSIQKKEKEEHPITTSTSVAKKSEYETISSIANK</sequence>
<dbReference type="STRING" id="1714354.BLL40_08335"/>
<organism evidence="1 2">
    <name type="scientific">Domibacillus mangrovi</name>
    <dbReference type="NCBI Taxonomy" id="1714354"/>
    <lineage>
        <taxon>Bacteria</taxon>
        <taxon>Bacillati</taxon>
        <taxon>Bacillota</taxon>
        <taxon>Bacilli</taxon>
        <taxon>Bacillales</taxon>
        <taxon>Bacillaceae</taxon>
        <taxon>Domibacillus</taxon>
    </lineage>
</organism>
<dbReference type="AlphaFoldDB" id="A0A1Q5P3A9"/>
<dbReference type="EMBL" id="MRWQ01000006">
    <property type="protein sequence ID" value="OKL36734.1"/>
    <property type="molecule type" value="Genomic_DNA"/>
</dbReference>
<accession>A0A1Q5P3A9</accession>
<reference evidence="1 2" key="1">
    <citation type="submission" date="2016-12" db="EMBL/GenBank/DDBJ databases">
        <title>Domibacillus sp. SAOS 44 whole genome sequencing.</title>
        <authorList>
            <person name="Verma A."/>
            <person name="Krishnamurthi S."/>
        </authorList>
    </citation>
    <scope>NUCLEOTIDE SEQUENCE [LARGE SCALE GENOMIC DNA]</scope>
    <source>
        <strain evidence="1 2">SAOS 44</strain>
    </source>
</reference>
<proteinExistence type="predicted"/>